<dbReference type="AlphaFoldDB" id="U1Q0B3"/>
<organism evidence="2 3">
    <name type="scientific">Actinomyces johnsonii F0510</name>
    <dbReference type="NCBI Taxonomy" id="1227262"/>
    <lineage>
        <taxon>Bacteria</taxon>
        <taxon>Bacillati</taxon>
        <taxon>Actinomycetota</taxon>
        <taxon>Actinomycetes</taxon>
        <taxon>Actinomycetales</taxon>
        <taxon>Actinomycetaceae</taxon>
        <taxon>Actinomyces</taxon>
    </lineage>
</organism>
<evidence type="ECO:0000256" key="1">
    <source>
        <dbReference type="SAM" id="MobiDB-lite"/>
    </source>
</evidence>
<feature type="compositionally biased region" description="Acidic residues" evidence="1">
    <location>
        <begin position="37"/>
        <end position="56"/>
    </location>
</feature>
<proteinExistence type="predicted"/>
<dbReference type="HOGENOM" id="CLU_3145906_0_0_11"/>
<evidence type="ECO:0008006" key="4">
    <source>
        <dbReference type="Google" id="ProtNLM"/>
    </source>
</evidence>
<gene>
    <name evidence="2" type="ORF">HMPREF1549_03032</name>
</gene>
<evidence type="ECO:0000313" key="3">
    <source>
        <dbReference type="Proteomes" id="UP000016498"/>
    </source>
</evidence>
<comment type="caution">
    <text evidence="2">The sequence shown here is derived from an EMBL/GenBank/DDBJ whole genome shotgun (WGS) entry which is preliminary data.</text>
</comment>
<dbReference type="EMBL" id="AWSD01000374">
    <property type="protein sequence ID" value="ERH15714.1"/>
    <property type="molecule type" value="Genomic_DNA"/>
</dbReference>
<name>U1Q0B3_9ACTO</name>
<dbReference type="InterPro" id="IPR011990">
    <property type="entry name" value="TPR-like_helical_dom_sf"/>
</dbReference>
<sequence>MGPHHPHTLTTRNNLAEAYRAASRFDDADSLFKTPSDSEEDEQDGTEDDLDQEAGD</sequence>
<dbReference type="Proteomes" id="UP000016498">
    <property type="component" value="Unassembled WGS sequence"/>
</dbReference>
<reference evidence="2 3" key="1">
    <citation type="submission" date="2013-06" db="EMBL/GenBank/DDBJ databases">
        <authorList>
            <person name="Weinstock G."/>
            <person name="Sodergren E."/>
            <person name="Lobos E.A."/>
            <person name="Fulton L."/>
            <person name="Fulton R."/>
            <person name="Courtney L."/>
            <person name="Fronick C."/>
            <person name="O'Laughlin M."/>
            <person name="Godfrey J."/>
            <person name="Wilson R.M."/>
            <person name="Miner T."/>
            <person name="Farmer C."/>
            <person name="Delehaunty K."/>
            <person name="Cordes M."/>
            <person name="Minx P."/>
            <person name="Tomlinson C."/>
            <person name="Chen J."/>
            <person name="Wollam A."/>
            <person name="Pepin K.H."/>
            <person name="Bhonagiri V."/>
            <person name="Zhang X."/>
            <person name="Warren W."/>
            <person name="Mitreva M."/>
            <person name="Mardis E.R."/>
            <person name="Wilson R.K."/>
        </authorList>
    </citation>
    <scope>NUCLEOTIDE SEQUENCE [LARGE SCALE GENOMIC DNA]</scope>
    <source>
        <strain evidence="2 3">F0510</strain>
    </source>
</reference>
<evidence type="ECO:0000313" key="2">
    <source>
        <dbReference type="EMBL" id="ERH15714.1"/>
    </source>
</evidence>
<dbReference type="Gene3D" id="1.25.40.10">
    <property type="entry name" value="Tetratricopeptide repeat domain"/>
    <property type="match status" value="1"/>
</dbReference>
<protein>
    <recommendedName>
        <fullName evidence="4">Tetratricopeptide repeat protein</fullName>
    </recommendedName>
</protein>
<feature type="region of interest" description="Disordered" evidence="1">
    <location>
        <begin position="24"/>
        <end position="56"/>
    </location>
</feature>
<accession>U1Q0B3</accession>